<dbReference type="InterPro" id="IPR044068">
    <property type="entry name" value="CB"/>
</dbReference>
<dbReference type="InterPro" id="IPR011010">
    <property type="entry name" value="DNA_brk_join_enz"/>
</dbReference>
<evidence type="ECO:0000256" key="1">
    <source>
        <dbReference type="ARBA" id="ARBA00008857"/>
    </source>
</evidence>
<protein>
    <submittedName>
        <fullName evidence="8">Site-specific integrase</fullName>
    </submittedName>
</protein>
<evidence type="ECO:0000256" key="2">
    <source>
        <dbReference type="ARBA" id="ARBA00022908"/>
    </source>
</evidence>
<dbReference type="Gene3D" id="1.10.443.10">
    <property type="entry name" value="Intergrase catalytic core"/>
    <property type="match status" value="1"/>
</dbReference>
<dbReference type="InterPro" id="IPR002104">
    <property type="entry name" value="Integrase_catalytic"/>
</dbReference>
<dbReference type="Pfam" id="PF13102">
    <property type="entry name" value="Phage_int_SAM_5"/>
    <property type="match status" value="1"/>
</dbReference>
<keyword evidence="3 5" id="KW-0238">DNA-binding</keyword>
<dbReference type="RefSeq" id="WP_209137605.1">
    <property type="nucleotide sequence ID" value="NZ_JAGHKO010000001.1"/>
</dbReference>
<evidence type="ECO:0000259" key="7">
    <source>
        <dbReference type="PROSITE" id="PS51900"/>
    </source>
</evidence>
<evidence type="ECO:0000313" key="9">
    <source>
        <dbReference type="Proteomes" id="UP000677244"/>
    </source>
</evidence>
<dbReference type="Gene3D" id="1.10.150.130">
    <property type="match status" value="1"/>
</dbReference>
<evidence type="ECO:0000256" key="5">
    <source>
        <dbReference type="PROSITE-ProRule" id="PRU01248"/>
    </source>
</evidence>
<comment type="caution">
    <text evidence="8">The sequence shown here is derived from an EMBL/GenBank/DDBJ whole genome shotgun (WGS) entry which is preliminary data.</text>
</comment>
<organism evidence="8 9">
    <name type="scientific">Niastella soli</name>
    <dbReference type="NCBI Taxonomy" id="2821487"/>
    <lineage>
        <taxon>Bacteria</taxon>
        <taxon>Pseudomonadati</taxon>
        <taxon>Bacteroidota</taxon>
        <taxon>Chitinophagia</taxon>
        <taxon>Chitinophagales</taxon>
        <taxon>Chitinophagaceae</taxon>
        <taxon>Niastella</taxon>
    </lineage>
</organism>
<dbReference type="PANTHER" id="PTHR30349">
    <property type="entry name" value="PHAGE INTEGRASE-RELATED"/>
    <property type="match status" value="1"/>
</dbReference>
<dbReference type="InterPro" id="IPR013762">
    <property type="entry name" value="Integrase-like_cat_sf"/>
</dbReference>
<dbReference type="PROSITE" id="PS51898">
    <property type="entry name" value="TYR_RECOMBINASE"/>
    <property type="match status" value="1"/>
</dbReference>
<proteinExistence type="inferred from homology"/>
<accession>A0ABS3YNT8</accession>
<evidence type="ECO:0000256" key="4">
    <source>
        <dbReference type="ARBA" id="ARBA00023172"/>
    </source>
</evidence>
<dbReference type="InterPro" id="IPR050090">
    <property type="entry name" value="Tyrosine_recombinase_XerCD"/>
</dbReference>
<dbReference type="EMBL" id="JAGHKO010000001">
    <property type="protein sequence ID" value="MBO9199545.1"/>
    <property type="molecule type" value="Genomic_DNA"/>
</dbReference>
<keyword evidence="9" id="KW-1185">Reference proteome</keyword>
<feature type="domain" description="Tyr recombinase" evidence="6">
    <location>
        <begin position="245"/>
        <end position="438"/>
    </location>
</feature>
<dbReference type="PROSITE" id="PS51900">
    <property type="entry name" value="CB"/>
    <property type="match status" value="1"/>
</dbReference>
<dbReference type="SUPFAM" id="SSF56349">
    <property type="entry name" value="DNA breaking-rejoining enzymes"/>
    <property type="match status" value="1"/>
</dbReference>
<dbReference type="InterPro" id="IPR025269">
    <property type="entry name" value="SAM-like_dom"/>
</dbReference>
<dbReference type="Proteomes" id="UP000677244">
    <property type="component" value="Unassembled WGS sequence"/>
</dbReference>
<keyword evidence="4" id="KW-0233">DNA recombination</keyword>
<gene>
    <name evidence="8" type="ORF">J7I42_04660</name>
</gene>
<reference evidence="8 9" key="1">
    <citation type="submission" date="2021-03" db="EMBL/GenBank/DDBJ databases">
        <title>Assistant Professor.</title>
        <authorList>
            <person name="Huq M.A."/>
        </authorList>
    </citation>
    <scope>NUCLEOTIDE SEQUENCE [LARGE SCALE GENOMIC DNA]</scope>
    <source>
        <strain evidence="8 9">MAH-29</strain>
    </source>
</reference>
<evidence type="ECO:0000256" key="3">
    <source>
        <dbReference type="ARBA" id="ARBA00023125"/>
    </source>
</evidence>
<dbReference type="PANTHER" id="PTHR30349:SF64">
    <property type="entry name" value="PROPHAGE INTEGRASE INTD-RELATED"/>
    <property type="match status" value="1"/>
</dbReference>
<sequence>MSASLKIILDTWRIKKKKGTYPVKLLVTFNSEPKRYQTVYDLTQEEFNSVTDRKARNISEKLKEIRTSLKLIERNAEDKARLLQPFTYDEFEKDFILNNPFFHQRKFIKANQVPVAYEFNLAEYENRFPIFRLPSPEYGTILATFLYYIKKLLSEHRIRTAANYQTTYTTISRFRGNVRFTEIDVAFLKQLEAWMMDQEYSKTTVGIYTRCLRTMFNEAIFQGIINRDKCYPFGRRKYQPPTSRNIKKALTLEDVGKIYYYEPVCLEERKAKDFWLFSYFANGINPTDIAHLKYKNIEGEYLVFERAKTENSTRSSPRPITVYITEDMQQVIDFWSTKDKRLGNYIFPVLQYDITPLRQVELIELFVQALNDWMRKIRKKLGIEKAVTTYVARHTFSTIMKRSGVSTEFIQESLGHTSIKTTENYLDSFEKTVKKEYSQKLVAFKKDVTESVQSHEQ</sequence>
<feature type="domain" description="Core-binding (CB)" evidence="7">
    <location>
        <begin position="143"/>
        <end position="220"/>
    </location>
</feature>
<name>A0ABS3YNT8_9BACT</name>
<comment type="similarity">
    <text evidence="1">Belongs to the 'phage' integrase family.</text>
</comment>
<evidence type="ECO:0000313" key="8">
    <source>
        <dbReference type="EMBL" id="MBO9199545.1"/>
    </source>
</evidence>
<dbReference type="Pfam" id="PF00589">
    <property type="entry name" value="Phage_integrase"/>
    <property type="match status" value="1"/>
</dbReference>
<evidence type="ECO:0000259" key="6">
    <source>
        <dbReference type="PROSITE" id="PS51898"/>
    </source>
</evidence>
<dbReference type="InterPro" id="IPR010998">
    <property type="entry name" value="Integrase_recombinase_N"/>
</dbReference>
<keyword evidence="2" id="KW-0229">DNA integration</keyword>